<dbReference type="Proteomes" id="UP000095282">
    <property type="component" value="Unplaced"/>
</dbReference>
<feature type="compositionally biased region" description="Basic and acidic residues" evidence="1">
    <location>
        <begin position="102"/>
        <end position="112"/>
    </location>
</feature>
<keyword evidence="2" id="KW-1185">Reference proteome</keyword>
<reference evidence="3" key="1">
    <citation type="submission" date="2016-11" db="UniProtKB">
        <authorList>
            <consortium name="WormBaseParasite"/>
        </authorList>
    </citation>
    <scope>IDENTIFICATION</scope>
</reference>
<evidence type="ECO:0000313" key="2">
    <source>
        <dbReference type="Proteomes" id="UP000095282"/>
    </source>
</evidence>
<name>A0A1I7TJJ9_9PELO</name>
<organism evidence="2 3">
    <name type="scientific">Caenorhabditis tropicalis</name>
    <dbReference type="NCBI Taxonomy" id="1561998"/>
    <lineage>
        <taxon>Eukaryota</taxon>
        <taxon>Metazoa</taxon>
        <taxon>Ecdysozoa</taxon>
        <taxon>Nematoda</taxon>
        <taxon>Chromadorea</taxon>
        <taxon>Rhabditida</taxon>
        <taxon>Rhabditina</taxon>
        <taxon>Rhabditomorpha</taxon>
        <taxon>Rhabditoidea</taxon>
        <taxon>Rhabditidae</taxon>
        <taxon>Peloderinae</taxon>
        <taxon>Caenorhabditis</taxon>
    </lineage>
</organism>
<feature type="region of interest" description="Disordered" evidence="1">
    <location>
        <begin position="73"/>
        <end position="115"/>
    </location>
</feature>
<proteinExistence type="predicted"/>
<accession>A0A1I7TJJ9</accession>
<dbReference type="AlphaFoldDB" id="A0A1I7TJJ9"/>
<dbReference type="WBParaSite" id="Csp11.Scaffold626.g6552.t2">
    <property type="protein sequence ID" value="Csp11.Scaffold626.g6552.t2"/>
    <property type="gene ID" value="Csp11.Scaffold626.g6552"/>
</dbReference>
<evidence type="ECO:0000313" key="3">
    <source>
        <dbReference type="WBParaSite" id="Csp11.Scaffold626.g6552.t2"/>
    </source>
</evidence>
<feature type="compositionally biased region" description="Polar residues" evidence="1">
    <location>
        <begin position="82"/>
        <end position="100"/>
    </location>
</feature>
<protein>
    <submittedName>
        <fullName evidence="3">RPAP1_N domain-containing protein</fullName>
    </submittedName>
</protein>
<sequence length="220" mass="24684">MMQFSVTVTSLWKRKRSIDRRSSLDDEFGEEAQLRGKALESLIKAQKQQIYASRTNEAKWEVQFLRDQEVRGRKGGNGGLLMSQSQPISEAEQGNRSWILQSDREPPPKESKTSTFEKLTWKQNVVDSPSSTVDKDFEMVLGAVEDDKMASKKVKTEWSGMGKPDPSQFGDYESMAKSFMPASALADLIIDSTGYLFIASPAKGDKEQLLMAIKLKMSLS</sequence>
<evidence type="ECO:0000256" key="1">
    <source>
        <dbReference type="SAM" id="MobiDB-lite"/>
    </source>
</evidence>